<reference evidence="1 2" key="1">
    <citation type="journal article" date="2016" name="Mol. Biol. Evol.">
        <title>Comparative Genomics of Early-Diverging Mushroom-Forming Fungi Provides Insights into the Origins of Lignocellulose Decay Capabilities.</title>
        <authorList>
            <person name="Nagy L.G."/>
            <person name="Riley R."/>
            <person name="Tritt A."/>
            <person name="Adam C."/>
            <person name="Daum C."/>
            <person name="Floudas D."/>
            <person name="Sun H."/>
            <person name="Yadav J.S."/>
            <person name="Pangilinan J."/>
            <person name="Larsson K.H."/>
            <person name="Matsuura K."/>
            <person name="Barry K."/>
            <person name="Labutti K."/>
            <person name="Kuo R."/>
            <person name="Ohm R.A."/>
            <person name="Bhattacharya S.S."/>
            <person name="Shirouzu T."/>
            <person name="Yoshinaga Y."/>
            <person name="Martin F.M."/>
            <person name="Grigoriev I.V."/>
            <person name="Hibbett D.S."/>
        </authorList>
    </citation>
    <scope>NUCLEOTIDE SEQUENCE [LARGE SCALE GENOMIC DNA]</scope>
    <source>
        <strain evidence="1 2">HHB14362 ss-1</strain>
    </source>
</reference>
<dbReference type="STRING" id="1314782.A0A165SWE0"/>
<protein>
    <submittedName>
        <fullName evidence="1">Uncharacterized protein</fullName>
    </submittedName>
</protein>
<evidence type="ECO:0000313" key="1">
    <source>
        <dbReference type="EMBL" id="KZT25777.1"/>
    </source>
</evidence>
<gene>
    <name evidence="1" type="ORF">NEOLEDRAFT_1064634</name>
</gene>
<dbReference type="EMBL" id="KV425570">
    <property type="protein sequence ID" value="KZT25777.1"/>
    <property type="molecule type" value="Genomic_DNA"/>
</dbReference>
<keyword evidence="2" id="KW-1185">Reference proteome</keyword>
<evidence type="ECO:0000313" key="2">
    <source>
        <dbReference type="Proteomes" id="UP000076761"/>
    </source>
</evidence>
<dbReference type="Proteomes" id="UP000076761">
    <property type="component" value="Unassembled WGS sequence"/>
</dbReference>
<proteinExistence type="predicted"/>
<name>A0A165SWE0_9AGAM</name>
<dbReference type="AlphaFoldDB" id="A0A165SWE0"/>
<accession>A0A165SWE0</accession>
<dbReference type="OrthoDB" id="3248529at2759"/>
<organism evidence="1 2">
    <name type="scientific">Neolentinus lepideus HHB14362 ss-1</name>
    <dbReference type="NCBI Taxonomy" id="1314782"/>
    <lineage>
        <taxon>Eukaryota</taxon>
        <taxon>Fungi</taxon>
        <taxon>Dikarya</taxon>
        <taxon>Basidiomycota</taxon>
        <taxon>Agaricomycotina</taxon>
        <taxon>Agaricomycetes</taxon>
        <taxon>Gloeophyllales</taxon>
        <taxon>Gloeophyllaceae</taxon>
        <taxon>Neolentinus</taxon>
    </lineage>
</organism>
<sequence length="195" mass="21785">MWGSADSGSSQAIADTFFHAPLLDVPEKELQNDAVTQMLTTHAHLFKIITPIKVAVFENLVHNHPNQPFVHLVCKGLQEGFWSYANAFPDHYPDIFDNSVGGPKDEQQAEFMREQHDDKVKQEWYSPSFGKHLLPGMYNIPIHTVPKPPLNSGCLRLVINMSAGDYAPNSVIMKQAIAGLHLNGMHALGEALLWF</sequence>
<dbReference type="InParanoid" id="A0A165SWE0"/>